<dbReference type="Proteomes" id="UP000177968">
    <property type="component" value="Unassembled WGS sequence"/>
</dbReference>
<reference evidence="2 3" key="1">
    <citation type="journal article" date="2016" name="Nat. Commun.">
        <title>Thousands of microbial genomes shed light on interconnected biogeochemical processes in an aquifer system.</title>
        <authorList>
            <person name="Anantharaman K."/>
            <person name="Brown C.T."/>
            <person name="Hug L.A."/>
            <person name="Sharon I."/>
            <person name="Castelle C.J."/>
            <person name="Probst A.J."/>
            <person name="Thomas B.C."/>
            <person name="Singh A."/>
            <person name="Wilkins M.J."/>
            <person name="Karaoz U."/>
            <person name="Brodie E.L."/>
            <person name="Williams K.H."/>
            <person name="Hubbard S.S."/>
            <person name="Banfield J.F."/>
        </authorList>
    </citation>
    <scope>NUCLEOTIDE SEQUENCE [LARGE SCALE GENOMIC DNA]</scope>
</reference>
<keyword evidence="1" id="KW-0812">Transmembrane</keyword>
<keyword evidence="1" id="KW-0472">Membrane</keyword>
<dbReference type="AlphaFoldDB" id="A0A1F6FPS6"/>
<dbReference type="InterPro" id="IPR011042">
    <property type="entry name" value="6-blade_b-propeller_TolB-like"/>
</dbReference>
<dbReference type="InterPro" id="IPR011659">
    <property type="entry name" value="WD40"/>
</dbReference>
<accession>A0A1F6FPS6</accession>
<evidence type="ECO:0008006" key="4">
    <source>
        <dbReference type="Google" id="ProtNLM"/>
    </source>
</evidence>
<dbReference type="Gene3D" id="2.120.10.30">
    <property type="entry name" value="TolB, C-terminal domain"/>
    <property type="match status" value="1"/>
</dbReference>
<dbReference type="SUPFAM" id="SSF82171">
    <property type="entry name" value="DPP6 N-terminal domain-like"/>
    <property type="match status" value="1"/>
</dbReference>
<name>A0A1F6FPS6_9BACT</name>
<dbReference type="EMBL" id="MFMO01000019">
    <property type="protein sequence ID" value="OGG87860.1"/>
    <property type="molecule type" value="Genomic_DNA"/>
</dbReference>
<dbReference type="Pfam" id="PF07676">
    <property type="entry name" value="PD40"/>
    <property type="match status" value="2"/>
</dbReference>
<evidence type="ECO:0000313" key="3">
    <source>
        <dbReference type="Proteomes" id="UP000177968"/>
    </source>
</evidence>
<evidence type="ECO:0000256" key="1">
    <source>
        <dbReference type="SAM" id="Phobius"/>
    </source>
</evidence>
<organism evidence="2 3">
    <name type="scientific">Candidatus Kaiserbacteria bacterium RIFCSPLOWO2_12_FULL_50_28</name>
    <dbReference type="NCBI Taxonomy" id="1798527"/>
    <lineage>
        <taxon>Bacteria</taxon>
        <taxon>Candidatus Kaiseribacteriota</taxon>
    </lineage>
</organism>
<proteinExistence type="predicted"/>
<protein>
    <recommendedName>
        <fullName evidence="4">Dipeptidylpeptidase IV N-terminal domain-containing protein</fullName>
    </recommendedName>
</protein>
<gene>
    <name evidence="2" type="ORF">A3H15_00590</name>
</gene>
<evidence type="ECO:0000313" key="2">
    <source>
        <dbReference type="EMBL" id="OGG87860.1"/>
    </source>
</evidence>
<keyword evidence="1" id="KW-1133">Transmembrane helix</keyword>
<comment type="caution">
    <text evidence="2">The sequence shown here is derived from an EMBL/GenBank/DDBJ whole genome shotgun (WGS) entry which is preliminary data.</text>
</comment>
<feature type="transmembrane region" description="Helical" evidence="1">
    <location>
        <begin position="12"/>
        <end position="31"/>
    </location>
</feature>
<sequence length="314" mass="35688">MEQEVEIQWRKYAPVLILVAILIGVLLYSNLNESTNSPTGAILLDLATLGERTDFQYHFNTQTGDLVKKPEIGHFASDGRDGRSIVAIDNEGTSRAVFIFDVETGAHERFAPGDITQKLLPVLSPDRTRVAYTVYPNDIKELQRPSGWSIFVAKRGENPEAVAFGTDPHWSPDGRLILFIADDGLNLFDTERRQQYTAWQLNDAAANVAMKMDVSQDGKMLAWSNPWNNEIVIAQIESWDPFNAAVIRRIETQAFWPTFSPDGSWLAYEEVEWGKPNDNPRLMLYHIPTEKTVFAADLSEYDQEQMFITDWIQM</sequence>